<dbReference type="OrthoDB" id="443318at2759"/>
<keyword evidence="3" id="KW-0645">Protease</keyword>
<evidence type="ECO:0000256" key="3">
    <source>
        <dbReference type="ARBA" id="ARBA00022670"/>
    </source>
</evidence>
<keyword evidence="5" id="KW-0325">Glycoprotein</keyword>
<feature type="transmembrane region" description="Helical" evidence="6">
    <location>
        <begin position="35"/>
        <end position="59"/>
    </location>
</feature>
<keyword evidence="4" id="KW-0378">Hydrolase</keyword>
<keyword evidence="8" id="KW-1185">Reference proteome</keyword>
<dbReference type="InterPro" id="IPR029058">
    <property type="entry name" value="AB_hydrolase_fold"/>
</dbReference>
<keyword evidence="2" id="KW-0121">Carboxypeptidase</keyword>
<dbReference type="PRINTS" id="PR00724">
    <property type="entry name" value="CRBOXYPTASEC"/>
</dbReference>
<dbReference type="PANTHER" id="PTHR11802:SF64">
    <property type="entry name" value="CARBOXYPEPTIDASE"/>
    <property type="match status" value="1"/>
</dbReference>
<dbReference type="EMBL" id="JACAZI010000016">
    <property type="protein sequence ID" value="KAF7343278.1"/>
    <property type="molecule type" value="Genomic_DNA"/>
</dbReference>
<evidence type="ECO:0000256" key="6">
    <source>
        <dbReference type="SAM" id="Phobius"/>
    </source>
</evidence>
<comment type="caution">
    <text evidence="7">The sequence shown here is derived from an EMBL/GenBank/DDBJ whole genome shotgun (WGS) entry which is preliminary data.</text>
</comment>
<evidence type="ECO:0000313" key="7">
    <source>
        <dbReference type="EMBL" id="KAF7343278.1"/>
    </source>
</evidence>
<dbReference type="Gene3D" id="3.40.50.1820">
    <property type="entry name" value="alpha/beta hydrolase"/>
    <property type="match status" value="1"/>
</dbReference>
<dbReference type="GO" id="GO:0006508">
    <property type="term" value="P:proteolysis"/>
    <property type="evidence" value="ECO:0007669"/>
    <property type="project" value="UniProtKB-KW"/>
</dbReference>
<evidence type="ECO:0000256" key="5">
    <source>
        <dbReference type="ARBA" id="ARBA00023180"/>
    </source>
</evidence>
<dbReference type="GO" id="GO:0004185">
    <property type="term" value="F:serine-type carboxypeptidase activity"/>
    <property type="evidence" value="ECO:0007669"/>
    <property type="project" value="InterPro"/>
</dbReference>
<dbReference type="InterPro" id="IPR001563">
    <property type="entry name" value="Peptidase_S10"/>
</dbReference>
<keyword evidence="6" id="KW-1133">Transmembrane helix</keyword>
<dbReference type="Proteomes" id="UP000620124">
    <property type="component" value="Unassembled WGS sequence"/>
</dbReference>
<evidence type="ECO:0008006" key="9">
    <source>
        <dbReference type="Google" id="ProtNLM"/>
    </source>
</evidence>
<evidence type="ECO:0000256" key="4">
    <source>
        <dbReference type="ARBA" id="ARBA00022801"/>
    </source>
</evidence>
<comment type="similarity">
    <text evidence="1">Belongs to the peptidase S10 family.</text>
</comment>
<gene>
    <name evidence="7" type="ORF">MVEN_01759900</name>
</gene>
<accession>A0A8H6XKH4</accession>
<evidence type="ECO:0000256" key="2">
    <source>
        <dbReference type="ARBA" id="ARBA00022645"/>
    </source>
</evidence>
<dbReference type="GO" id="GO:0000324">
    <property type="term" value="C:fungal-type vacuole"/>
    <property type="evidence" value="ECO:0007669"/>
    <property type="project" value="TreeGrafter"/>
</dbReference>
<dbReference type="PANTHER" id="PTHR11802">
    <property type="entry name" value="SERINE PROTEASE FAMILY S10 SERINE CARBOXYPEPTIDASE"/>
    <property type="match status" value="1"/>
</dbReference>
<organism evidence="7 8">
    <name type="scientific">Mycena venus</name>
    <dbReference type="NCBI Taxonomy" id="2733690"/>
    <lineage>
        <taxon>Eukaryota</taxon>
        <taxon>Fungi</taxon>
        <taxon>Dikarya</taxon>
        <taxon>Basidiomycota</taxon>
        <taxon>Agaricomycotina</taxon>
        <taxon>Agaricomycetes</taxon>
        <taxon>Agaricomycetidae</taxon>
        <taxon>Agaricales</taxon>
        <taxon>Marasmiineae</taxon>
        <taxon>Mycenaceae</taxon>
        <taxon>Mycena</taxon>
    </lineage>
</organism>
<dbReference type="Gene3D" id="1.10.287.410">
    <property type="match status" value="1"/>
</dbReference>
<keyword evidence="6" id="KW-0472">Membrane</keyword>
<name>A0A8H6XKH4_9AGAR</name>
<dbReference type="AlphaFoldDB" id="A0A8H6XKH4"/>
<evidence type="ECO:0000256" key="1">
    <source>
        <dbReference type="ARBA" id="ARBA00009431"/>
    </source>
</evidence>
<evidence type="ECO:0000313" key="8">
    <source>
        <dbReference type="Proteomes" id="UP000620124"/>
    </source>
</evidence>
<keyword evidence="6" id="KW-0812">Transmembrane</keyword>
<reference evidence="7" key="1">
    <citation type="submission" date="2020-05" db="EMBL/GenBank/DDBJ databases">
        <title>Mycena genomes resolve the evolution of fungal bioluminescence.</title>
        <authorList>
            <person name="Tsai I.J."/>
        </authorList>
    </citation>
    <scope>NUCLEOTIDE SEQUENCE</scope>
    <source>
        <strain evidence="7">CCC161011</strain>
    </source>
</reference>
<dbReference type="SUPFAM" id="SSF53474">
    <property type="entry name" value="alpha/beta-Hydrolases"/>
    <property type="match status" value="2"/>
</dbReference>
<protein>
    <recommendedName>
        <fullName evidence="9">Carboxypeptidase</fullName>
    </recommendedName>
</protein>
<sequence>MAPYRHTRRIQIYWWLSGLPSTTPCGPRIEVLAMFFSRILLTLGCLVGVCHATALAAGVKHRFSSRIQDDVSLRFVKNSGICETTPGVHQMSGYVDIGTNMSIWFWFFAARTSPETAPFTLWCVEHSIVWQSQPANARGKGLTVALDVPQKLYVTSGRLYGLLTVILGLVPRYLMHFFSPRIAADLSEKEHGPCTVNADGNSTTLNSFRQGIILDRPTSLVLIRIPAGTPLATNPVIYIDQPIGTGFSFGTDTVNSTESAAVQFWQVFQILFESGEFARYQSREFIFSTESYGGHYGPAFVTYFDQQNDAIAKGTITGVPIVVSALMVNNGWYDPLIQNLAYLTFATNAPGYGQLQSDAVLQKMNTSYFEANGCLEQEQACYDAGDSSASNAICIQADNFCVDNLFIPAVGNRDSDDLRQNSSALFPPEFYLNYLALADVKAKIGAESNYSECANAPDRLFGRTGDDARTWLPQLGALANSTLKILIWAGDADINCNWLGGHASVLAMDWYGKQRLADTPFTNMTINGTAVAAIQNVDNFSFARVYEAGHEVPAFQPVAALEIFKQVIAMEQLHSV</sequence>
<proteinExistence type="inferred from homology"/>
<dbReference type="Pfam" id="PF00450">
    <property type="entry name" value="Peptidase_S10"/>
    <property type="match status" value="1"/>
</dbReference>